<evidence type="ECO:0000313" key="19">
    <source>
        <dbReference type="RefSeq" id="XP_030550075.2"/>
    </source>
</evidence>
<evidence type="ECO:0000256" key="1">
    <source>
        <dbReference type="ARBA" id="ARBA00004123"/>
    </source>
</evidence>
<dbReference type="RefSeq" id="XP_030550075.2">
    <property type="nucleotide sequence ID" value="XM_030694215.2"/>
</dbReference>
<dbReference type="Proteomes" id="UP000827889">
    <property type="component" value="Chromosome 3"/>
</dbReference>
<feature type="compositionally biased region" description="Polar residues" evidence="12">
    <location>
        <begin position="206"/>
        <end position="216"/>
    </location>
</feature>
<feature type="region of interest" description="Disordered" evidence="12">
    <location>
        <begin position="2153"/>
        <end position="2292"/>
    </location>
</feature>
<dbReference type="InterPro" id="IPR000330">
    <property type="entry name" value="SNF2_N"/>
</dbReference>
<dbReference type="InterPro" id="IPR049730">
    <property type="entry name" value="SNF2/RAD54-like_C"/>
</dbReference>
<dbReference type="InterPro" id="IPR013083">
    <property type="entry name" value="Znf_RING/FYVE/PHD"/>
</dbReference>
<keyword evidence="6 11" id="KW-0863">Zinc-finger</keyword>
<organism evidence="18 19">
    <name type="scientific">Rhodamnia argentea</name>
    <dbReference type="NCBI Taxonomy" id="178133"/>
    <lineage>
        <taxon>Eukaryota</taxon>
        <taxon>Viridiplantae</taxon>
        <taxon>Streptophyta</taxon>
        <taxon>Embryophyta</taxon>
        <taxon>Tracheophyta</taxon>
        <taxon>Spermatophyta</taxon>
        <taxon>Magnoliopsida</taxon>
        <taxon>eudicotyledons</taxon>
        <taxon>Gunneridae</taxon>
        <taxon>Pentapetalae</taxon>
        <taxon>rosids</taxon>
        <taxon>malvids</taxon>
        <taxon>Myrtales</taxon>
        <taxon>Myrtaceae</taxon>
        <taxon>Myrtoideae</taxon>
        <taxon>Myrteae</taxon>
        <taxon>Australasian group</taxon>
        <taxon>Rhodamnia</taxon>
    </lineage>
</organism>
<dbReference type="GeneID" id="115754998"/>
<dbReference type="RefSeq" id="XP_030550077.2">
    <property type="nucleotide sequence ID" value="XM_030694217.2"/>
</dbReference>
<dbReference type="CDD" id="cd11660">
    <property type="entry name" value="SANT_TRF"/>
    <property type="match status" value="1"/>
</dbReference>
<feature type="compositionally biased region" description="Polar residues" evidence="12">
    <location>
        <begin position="262"/>
        <end position="275"/>
    </location>
</feature>
<feature type="compositionally biased region" description="Polar residues" evidence="12">
    <location>
        <begin position="2248"/>
        <end position="2260"/>
    </location>
</feature>
<dbReference type="Pfam" id="PF00271">
    <property type="entry name" value="Helicase_C"/>
    <property type="match status" value="1"/>
</dbReference>
<feature type="compositionally biased region" description="Basic residues" evidence="12">
    <location>
        <begin position="284"/>
        <end position="304"/>
    </location>
</feature>
<dbReference type="InterPro" id="IPR027417">
    <property type="entry name" value="P-loop_NTPase"/>
</dbReference>
<feature type="compositionally biased region" description="Polar residues" evidence="12">
    <location>
        <begin position="308"/>
        <end position="327"/>
    </location>
</feature>
<feature type="domain" description="Helicase C-terminal" evidence="17">
    <location>
        <begin position="1050"/>
        <end position="1209"/>
    </location>
</feature>
<dbReference type="PROSITE" id="PS50016">
    <property type="entry name" value="ZF_PHD_2"/>
    <property type="match status" value="1"/>
</dbReference>
<feature type="domain" description="Myb-like" evidence="15">
    <location>
        <begin position="1753"/>
        <end position="1809"/>
    </location>
</feature>
<gene>
    <name evidence="19 20" type="primary">LOC115754998</name>
</gene>
<dbReference type="CDD" id="cd18660">
    <property type="entry name" value="CD1_tandem"/>
    <property type="match status" value="1"/>
</dbReference>
<dbReference type="InterPro" id="IPR001005">
    <property type="entry name" value="SANT/Myb"/>
</dbReference>
<dbReference type="InterPro" id="IPR009057">
    <property type="entry name" value="Homeodomain-like_sf"/>
</dbReference>
<feature type="region of interest" description="Disordered" evidence="12">
    <location>
        <begin position="2063"/>
        <end position="2082"/>
    </location>
</feature>
<keyword evidence="8" id="KW-0862">Zinc</keyword>
<dbReference type="InterPro" id="IPR038718">
    <property type="entry name" value="SNF2-like_sf"/>
</dbReference>
<reference evidence="19 20" key="1">
    <citation type="submission" date="2025-05" db="UniProtKB">
        <authorList>
            <consortium name="RefSeq"/>
        </authorList>
    </citation>
    <scope>IDENTIFICATION</scope>
    <source>
        <tissue evidence="19 20">Leaf</tissue>
    </source>
</reference>
<dbReference type="InterPro" id="IPR019786">
    <property type="entry name" value="Zinc_finger_PHD-type_CS"/>
</dbReference>
<feature type="region of interest" description="Disordered" evidence="12">
    <location>
        <begin position="1592"/>
        <end position="1628"/>
    </location>
</feature>
<dbReference type="PROSITE" id="PS51194">
    <property type="entry name" value="HELICASE_CTER"/>
    <property type="match status" value="1"/>
</dbReference>
<dbReference type="CDD" id="cd15532">
    <property type="entry name" value="PHD2_CHD_II"/>
    <property type="match status" value="1"/>
</dbReference>
<feature type="domain" description="Chromo" evidence="13">
    <location>
        <begin position="564"/>
        <end position="624"/>
    </location>
</feature>
<dbReference type="PANTHER" id="PTHR45623">
    <property type="entry name" value="CHROMODOMAIN-HELICASE-DNA-BINDING PROTEIN 3-RELATED-RELATED"/>
    <property type="match status" value="1"/>
</dbReference>
<dbReference type="InterPro" id="IPR001650">
    <property type="entry name" value="Helicase_C-like"/>
</dbReference>
<dbReference type="Pfam" id="PF06465">
    <property type="entry name" value="DUF1087"/>
    <property type="match status" value="1"/>
</dbReference>
<dbReference type="Gene3D" id="1.10.10.60">
    <property type="entry name" value="Homeodomain-like"/>
    <property type="match status" value="1"/>
</dbReference>
<feature type="compositionally biased region" description="Polar residues" evidence="12">
    <location>
        <begin position="141"/>
        <end position="153"/>
    </location>
</feature>
<dbReference type="InterPro" id="IPR000953">
    <property type="entry name" value="Chromo/chromo_shadow_dom"/>
</dbReference>
<feature type="compositionally biased region" description="Polar residues" evidence="12">
    <location>
        <begin position="2102"/>
        <end position="2115"/>
    </location>
</feature>
<evidence type="ECO:0000259" key="15">
    <source>
        <dbReference type="PROSITE" id="PS50090"/>
    </source>
</evidence>
<evidence type="ECO:0000256" key="2">
    <source>
        <dbReference type="ARBA" id="ARBA00009687"/>
    </source>
</evidence>
<dbReference type="PROSITE" id="PS01359">
    <property type="entry name" value="ZF_PHD_1"/>
    <property type="match status" value="1"/>
</dbReference>
<dbReference type="InterPro" id="IPR001965">
    <property type="entry name" value="Znf_PHD"/>
</dbReference>
<evidence type="ECO:0000256" key="5">
    <source>
        <dbReference type="ARBA" id="ARBA00022741"/>
    </source>
</evidence>
<keyword evidence="10" id="KW-0539">Nucleus</keyword>
<evidence type="ECO:0000259" key="13">
    <source>
        <dbReference type="PROSITE" id="PS50013"/>
    </source>
</evidence>
<dbReference type="SMART" id="SM00298">
    <property type="entry name" value="CHROMO"/>
    <property type="match status" value="2"/>
</dbReference>
<dbReference type="SUPFAM" id="SSF54160">
    <property type="entry name" value="Chromo domain-like"/>
    <property type="match status" value="2"/>
</dbReference>
<evidence type="ECO:0000256" key="6">
    <source>
        <dbReference type="ARBA" id="ARBA00022771"/>
    </source>
</evidence>
<dbReference type="Pfam" id="PF00176">
    <property type="entry name" value="SNF2-rel_dom"/>
    <property type="match status" value="1"/>
</dbReference>
<dbReference type="InterPro" id="IPR009463">
    <property type="entry name" value="DUF1087"/>
</dbReference>
<feature type="compositionally biased region" description="Basic and acidic residues" evidence="12">
    <location>
        <begin position="361"/>
        <end position="371"/>
    </location>
</feature>
<feature type="compositionally biased region" description="Polar residues" evidence="12">
    <location>
        <begin position="2158"/>
        <end position="2183"/>
    </location>
</feature>
<evidence type="ECO:0000259" key="17">
    <source>
        <dbReference type="PROSITE" id="PS51194"/>
    </source>
</evidence>
<feature type="domain" description="Helicase ATP-binding" evidence="16">
    <location>
        <begin position="743"/>
        <end position="920"/>
    </location>
</feature>
<dbReference type="Gene3D" id="2.40.50.40">
    <property type="match status" value="2"/>
</dbReference>
<evidence type="ECO:0000256" key="10">
    <source>
        <dbReference type="ARBA" id="ARBA00023242"/>
    </source>
</evidence>
<keyword evidence="9" id="KW-0067">ATP-binding</keyword>
<dbReference type="SUPFAM" id="SSF46689">
    <property type="entry name" value="Homeodomain-like"/>
    <property type="match status" value="1"/>
</dbReference>
<keyword evidence="5" id="KW-0547">Nucleotide-binding</keyword>
<feature type="domain" description="Chromo" evidence="13">
    <location>
        <begin position="638"/>
        <end position="700"/>
    </location>
</feature>
<evidence type="ECO:0000256" key="11">
    <source>
        <dbReference type="PROSITE-ProRule" id="PRU00146"/>
    </source>
</evidence>
<dbReference type="SMART" id="SM00249">
    <property type="entry name" value="PHD"/>
    <property type="match status" value="1"/>
</dbReference>
<sequence>MKDDCSLTNEISNSNWVLKRKRRKLPCGLDLVNGKEQNSVALEETTTSARNKLKSEISPDLSSSKKKGNDGYYYECVICDVGGDLLCCDSCPRTYHLECLDPPLKRIPLGKWQCPKCCSKNDSVEPISHLNSSLRRARTKISGSRSKTLSSTEKVSRILGSSHFPSKRSLSGGKSVVTPEVQPLEGKPDLSPGEDPCTIKPGCPSLVSTEGISSSQKNDDEQKVDVPPAKAHSTRRLTSPSAPASSHSQLVNSEQDDEASEKNSQCSDGFNSPDSQVGIGIGASKKRVKKRKHVQKNDIHKKRRTDNGKQTIATSKSKNNDCKQTIATFKRHGSKKNAAKPGIGNSQSRKRTIVNRGSRSAIEENGGKEGSHGPTKQKKLSGELKSPPVKPKKRDRHVNDTPVCISGTIGEFQQVDRVLGCRVREKQDRHRDSTSGEIHLDAGDSADLVDDKQADISIDSDIKLHNLNVHESSLTKDCKNCTCMDSSKSDTKHLASETNVFEDCDESSKATNDQKGPNDGVLADSVNFIKLNSNDKDDVTTTGEIRVSVEENNNGVQDEAGTGFSPESINQEPEPAECASVDQEAPSYEFLVKWVGKSNIHNSWLPESQLKILARRKLENYKAKYGTSVINICEERWKQPQRIIALRSSKDGIREAFVKWTGLSYDECTWEKLDEPILKESSILIDVFNQLEQQALEKDSSRHDSTKERTGHPSEIITLTEQPNELKGGSLFPHQLEALNWLRKCWCKSKNVILADEMGLGKTVSACAFISSLYCEFKASLPCLVLVPLSTMPNWLSEFSLWAPGLNVVEYHGSAKARTVIRQHEWHASDPIDGNRKTVSHKFNVLLTTYEMVIADSSHLRGVPWEVLVVDEGHRLKNSSSKLFTLLNTFSFQHRVLLTGTPLQNNLGEMYNLLSFLQPTSFPSVSLFEEKFNDLTTAEKVEELKKLVAPHMLRRLKKDAMQNIPPKTERVVPVELSSIQAEYYRAILTKNYQILRNIGKGVAQQSMLNIVMQLRKVCNHPYLIPGTEPDSGSVEFLHEMRIKASAKLTLLHSMLKAFFKEGHRVLIFSQMTKLLDILEDYLTIEFGPKTYERVDGSVSVTDRQAAIARFNQDKSRFVFLLSTRSCGLGINLATADTVIIYDSDFNPHADIQAMNRAHRIGQSNRLLVYRLVVQASVEERILQLAKKKLMLDQLFVNKSGSQKEVEDILRWGTEELFGDSSNGGKESSDNDNSKTEPMLDAEHKHRKRAGSLGDVYKDKCADGSSKIVWDDNAIFKLLDRSNLQDGSTECAEGDAVNDMLGSVKSLEWNDELMEEREGGESPPVLSEDVCVANSVKKEDSVVNVPEENEWDRLLRVRWEKYQSEEEAALGRGKRVRKAVSYREAFAAHPSEIANEQSGDEEERVPEQEPEREYTPAGRALKEKYAKLRARQKERLARRNQIEESLPCGRLSGPEATIQCPPDVQNGNEVAGFVQTSKGTFSAIDLDNDKSDGTKAECLSQKTNVYSDLSVSPLSRPPDILPLPQHEGTVYASSESDKLLPVLGLYAPNANRVELSRRNSSRPNARQSRPVGLEFPFSLAPFSGNLMGTHLKGMEPTLDKPQVPDGPGEVSQLHPYPPAPLHDSSRLENTGVNLSDFRDMMMTPKYVEEKLMPRFPVPAKGVLPQHDFLPTLSLGSRVEAGRESIQDFPPIPPLPNFKFPPEDAARYSHQREREMAPSLGLNQMPTFSSIPENHRKVLENIMLRTGSGSSNLHRKRSRVDCWSEDELDFLWIGVRRHGRGNWDSMLRDHRLRFSKNKTPEDLSARWEEEQAKLFDGSSLPMPKPTRPLKPVKSSSFPGFTDGMMTRALQGSKLAMPPKFQSHLTDMKLGFGEVGPPLPPFGASDQLSLQNEHFAPLLPYNNPDKLRETFMRRFYGGLPDLPVTSLNMPFEKPFVPNCFGSGNMGSVGVGVVGSSRFQPRDDEQSAYSKLPGLLGRPLNMLPELRNDYGGESSSTVLLPDPDKLINHHFRSKGKEVIDDGASKKNLPHWLREAVTAPPPPPDPELPSTVSAIAQSVRLLYGEDKPTIPPFVIPGPPPSRPKDPRLILKKKKKSDQLRPIQAEVQGSRQLQAEVQGSKQLPPRNFLGDDAASSSIPQVPELNAFLPSVATMPGLARKEAPHNTSSSAMHQPSQEKMSAELSPSSEVLQLVASSIGPGEQLPPFLPAKSSDLLGSDVSPMKCSLDPAGHSEPNHAGGEQQSHPVDGLGDPQMSDQPENGNSSGKTRLDPPRPDHVDAEEVSSEETVSDHPESDNDP</sequence>
<feature type="compositionally biased region" description="Basic and acidic residues" evidence="12">
    <location>
        <begin position="2282"/>
        <end position="2292"/>
    </location>
</feature>
<dbReference type="Gene3D" id="3.30.40.10">
    <property type="entry name" value="Zinc/RING finger domain, C3HC4 (zinc finger)"/>
    <property type="match status" value="1"/>
</dbReference>
<feature type="region of interest" description="Disordered" evidence="12">
    <location>
        <begin position="1814"/>
        <end position="1835"/>
    </location>
</feature>
<name>A0A8B8QSS9_9MYRT</name>
<keyword evidence="4" id="KW-0677">Repeat</keyword>
<evidence type="ECO:0000259" key="14">
    <source>
        <dbReference type="PROSITE" id="PS50016"/>
    </source>
</evidence>
<dbReference type="Gene3D" id="3.40.50.300">
    <property type="entry name" value="P-loop containing nucleotide triphosphate hydrolases"/>
    <property type="match status" value="1"/>
</dbReference>
<dbReference type="InterPro" id="IPR014001">
    <property type="entry name" value="Helicase_ATP-bd"/>
</dbReference>
<comment type="similarity">
    <text evidence="2">Belongs to the SNF2/RAD54 helicase family. ISWI subfamily.</text>
</comment>
<feature type="region of interest" description="Disordered" evidence="12">
    <location>
        <begin position="2102"/>
        <end position="2130"/>
    </location>
</feature>
<dbReference type="PANTHER" id="PTHR45623:SF28">
    <property type="entry name" value="PROTEIN CHROMATIN REMODELING 4"/>
    <property type="match status" value="1"/>
</dbReference>
<dbReference type="PROSITE" id="PS51192">
    <property type="entry name" value="HELICASE_ATP_BIND_1"/>
    <property type="match status" value="1"/>
</dbReference>
<dbReference type="PROSITE" id="PS50013">
    <property type="entry name" value="CHROMO_2"/>
    <property type="match status" value="2"/>
</dbReference>
<dbReference type="Pfam" id="PF00628">
    <property type="entry name" value="PHD"/>
    <property type="match status" value="1"/>
</dbReference>
<evidence type="ECO:0000256" key="4">
    <source>
        <dbReference type="ARBA" id="ARBA00022737"/>
    </source>
</evidence>
<evidence type="ECO:0000256" key="7">
    <source>
        <dbReference type="ARBA" id="ARBA00022801"/>
    </source>
</evidence>
<dbReference type="SMART" id="SM01147">
    <property type="entry name" value="DUF1087"/>
    <property type="match status" value="1"/>
</dbReference>
<dbReference type="CDD" id="cd18659">
    <property type="entry name" value="CD2_tandem"/>
    <property type="match status" value="1"/>
</dbReference>
<dbReference type="Gene3D" id="3.40.50.10810">
    <property type="entry name" value="Tandem AAA-ATPase domain"/>
    <property type="match status" value="1"/>
</dbReference>
<feature type="compositionally biased region" description="Basic and acidic residues" evidence="12">
    <location>
        <begin position="2261"/>
        <end position="2273"/>
    </location>
</feature>
<evidence type="ECO:0000256" key="8">
    <source>
        <dbReference type="ARBA" id="ARBA00022833"/>
    </source>
</evidence>
<keyword evidence="18" id="KW-1185">Reference proteome</keyword>
<feature type="region of interest" description="Disordered" evidence="12">
    <location>
        <begin position="1216"/>
        <end position="1242"/>
    </location>
</feature>
<dbReference type="PROSITE" id="PS50090">
    <property type="entry name" value="MYB_LIKE"/>
    <property type="match status" value="1"/>
</dbReference>
<proteinExistence type="inferred from homology"/>
<comment type="subcellular location">
    <subcellularLocation>
        <location evidence="1">Nucleus</location>
    </subcellularLocation>
</comment>
<dbReference type="InterPro" id="IPR016197">
    <property type="entry name" value="Chromo-like_dom_sf"/>
</dbReference>
<dbReference type="SUPFAM" id="SSF57903">
    <property type="entry name" value="FYVE/PHD zinc finger"/>
    <property type="match status" value="1"/>
</dbReference>
<protein>
    <submittedName>
        <fullName evidence="19 20">Protein CHROMATIN REMODELING 4 isoform X1</fullName>
    </submittedName>
</protein>
<keyword evidence="7" id="KW-0378">Hydrolase</keyword>
<feature type="compositionally biased region" description="Polar residues" evidence="12">
    <location>
        <begin position="236"/>
        <end position="253"/>
    </location>
</feature>
<dbReference type="SUPFAM" id="SSF52540">
    <property type="entry name" value="P-loop containing nucleoside triphosphate hydrolases"/>
    <property type="match status" value="2"/>
</dbReference>
<evidence type="ECO:0000256" key="12">
    <source>
        <dbReference type="SAM" id="MobiDB-lite"/>
    </source>
</evidence>
<feature type="compositionally biased region" description="Basic and acidic residues" evidence="12">
    <location>
        <begin position="1404"/>
        <end position="1420"/>
    </location>
</feature>
<dbReference type="CDD" id="cd18793">
    <property type="entry name" value="SF2_C_SNF"/>
    <property type="match status" value="1"/>
</dbReference>
<evidence type="ECO:0000259" key="16">
    <source>
        <dbReference type="PROSITE" id="PS51192"/>
    </source>
</evidence>
<dbReference type="SMART" id="SM00490">
    <property type="entry name" value="HELICc"/>
    <property type="match status" value="1"/>
</dbReference>
<evidence type="ECO:0000256" key="9">
    <source>
        <dbReference type="ARBA" id="ARBA00022840"/>
    </source>
</evidence>
<feature type="region of interest" description="Disordered" evidence="12">
    <location>
        <begin position="1387"/>
        <end position="1420"/>
    </location>
</feature>
<dbReference type="InterPro" id="IPR011011">
    <property type="entry name" value="Znf_FYVE_PHD"/>
</dbReference>
<dbReference type="InterPro" id="IPR019787">
    <property type="entry name" value="Znf_PHD-finger"/>
</dbReference>
<feature type="compositionally biased region" description="Pro residues" evidence="12">
    <location>
        <begin position="2064"/>
        <end position="2076"/>
    </location>
</feature>
<feature type="region of interest" description="Disordered" evidence="12">
    <location>
        <begin position="135"/>
        <end position="399"/>
    </location>
</feature>
<keyword evidence="3" id="KW-0479">Metal-binding</keyword>
<evidence type="ECO:0000313" key="20">
    <source>
        <dbReference type="RefSeq" id="XP_030550077.2"/>
    </source>
</evidence>
<dbReference type="Pfam" id="PF00385">
    <property type="entry name" value="Chromo"/>
    <property type="match status" value="1"/>
</dbReference>
<evidence type="ECO:0000313" key="18">
    <source>
        <dbReference type="Proteomes" id="UP000827889"/>
    </source>
</evidence>
<dbReference type="InterPro" id="IPR023780">
    <property type="entry name" value="Chromo_domain"/>
</dbReference>
<dbReference type="SMART" id="SM00487">
    <property type="entry name" value="DEXDc"/>
    <property type="match status" value="1"/>
</dbReference>
<feature type="compositionally biased region" description="Basic residues" evidence="12">
    <location>
        <begin position="329"/>
        <end position="338"/>
    </location>
</feature>
<evidence type="ECO:0000256" key="3">
    <source>
        <dbReference type="ARBA" id="ARBA00022723"/>
    </source>
</evidence>
<accession>A0A8B8QSS9</accession>
<feature type="domain" description="PHD-type" evidence="14">
    <location>
        <begin position="73"/>
        <end position="120"/>
    </location>
</feature>